<evidence type="ECO:0000313" key="3">
    <source>
        <dbReference type="EMBL" id="MEQ2710373.1"/>
    </source>
</evidence>
<keyword evidence="1" id="KW-0812">Transmembrane</keyword>
<dbReference type="GO" id="GO:0016787">
    <property type="term" value="F:hydrolase activity"/>
    <property type="evidence" value="ECO:0007669"/>
    <property type="project" value="UniProtKB-KW"/>
</dbReference>
<dbReference type="InterPro" id="IPR008763">
    <property type="entry name" value="Peptidase_S55"/>
</dbReference>
<evidence type="ECO:0000259" key="2">
    <source>
        <dbReference type="PROSITE" id="PS51494"/>
    </source>
</evidence>
<dbReference type="EMBL" id="JBBNIN010000004">
    <property type="protein sequence ID" value="MEQ2710373.1"/>
    <property type="molecule type" value="Genomic_DNA"/>
</dbReference>
<dbReference type="Proteomes" id="UP001482154">
    <property type="component" value="Unassembled WGS sequence"/>
</dbReference>
<feature type="transmembrane region" description="Helical" evidence="1">
    <location>
        <begin position="9"/>
        <end position="28"/>
    </location>
</feature>
<name>A0ABV1ITU8_9FIRM</name>
<proteinExistence type="predicted"/>
<keyword evidence="4" id="KW-1185">Reference proteome</keyword>
<dbReference type="NCBIfam" id="TIGR02860">
    <property type="entry name" value="spore_IV_B"/>
    <property type="match status" value="1"/>
</dbReference>
<dbReference type="InterPro" id="IPR009003">
    <property type="entry name" value="Peptidase_S1_PA"/>
</dbReference>
<reference evidence="3 4" key="1">
    <citation type="submission" date="2024-04" db="EMBL/GenBank/DDBJ databases">
        <title>Human intestinal bacterial collection.</title>
        <authorList>
            <person name="Pauvert C."/>
            <person name="Hitch T.C.A."/>
            <person name="Clavel T."/>
        </authorList>
    </citation>
    <scope>NUCLEOTIDE SEQUENCE [LARGE SCALE GENOMIC DNA]</scope>
    <source>
        <strain evidence="3 4">CLA-AA-H249</strain>
    </source>
</reference>
<protein>
    <submittedName>
        <fullName evidence="3">SpoIVB peptidase</fullName>
        <ecNumber evidence="3">3.4.21.116</ecNumber>
    </submittedName>
</protein>
<dbReference type="PROSITE" id="PS51494">
    <property type="entry name" value="SPOIVB"/>
    <property type="match status" value="1"/>
</dbReference>
<dbReference type="RefSeq" id="WP_349110456.1">
    <property type="nucleotide sequence ID" value="NZ_JBBNIN010000004.1"/>
</dbReference>
<dbReference type="Pfam" id="PF05580">
    <property type="entry name" value="Peptidase_S55"/>
    <property type="match status" value="1"/>
</dbReference>
<evidence type="ECO:0000313" key="4">
    <source>
        <dbReference type="Proteomes" id="UP001482154"/>
    </source>
</evidence>
<accession>A0ABV1ITU8</accession>
<evidence type="ECO:0000256" key="1">
    <source>
        <dbReference type="SAM" id="Phobius"/>
    </source>
</evidence>
<gene>
    <name evidence="3" type="primary">spoIVB</name>
    <name evidence="3" type="ORF">AAAU51_04185</name>
</gene>
<dbReference type="InterPro" id="IPR036034">
    <property type="entry name" value="PDZ_sf"/>
</dbReference>
<organism evidence="3 4">
    <name type="scientific">Anaerostipes amylophilus</name>
    <dbReference type="NCBI Taxonomy" id="2981779"/>
    <lineage>
        <taxon>Bacteria</taxon>
        <taxon>Bacillati</taxon>
        <taxon>Bacillota</taxon>
        <taxon>Clostridia</taxon>
        <taxon>Lachnospirales</taxon>
        <taxon>Lachnospiraceae</taxon>
        <taxon>Anaerostipes</taxon>
    </lineage>
</organism>
<comment type="caution">
    <text evidence="3">The sequence shown here is derived from an EMBL/GenBank/DDBJ whole genome shotgun (WGS) entry which is preliminary data.</text>
</comment>
<dbReference type="SUPFAM" id="SSF50494">
    <property type="entry name" value="Trypsin-like serine proteases"/>
    <property type="match status" value="1"/>
</dbReference>
<dbReference type="Gene3D" id="2.30.42.10">
    <property type="match status" value="1"/>
</dbReference>
<dbReference type="EC" id="3.4.21.116" evidence="3"/>
<keyword evidence="1" id="KW-1133">Transmembrane helix</keyword>
<dbReference type="SUPFAM" id="SSF50156">
    <property type="entry name" value="PDZ domain-like"/>
    <property type="match status" value="1"/>
</dbReference>
<keyword evidence="1" id="KW-0472">Membrane</keyword>
<keyword evidence="3" id="KW-0378">Hydrolase</keyword>
<sequence>MKKYSYRKLLIILFMLNLFAITVFYIKYCKSQLPNTIHIKKGEKISLCYNIPASATINNQKIKLNRTFIFQKCSSGQYEMKTSLFGAIPLKKIKVKVVDGQKVIPSGQVVGIYVETNGLLVIDTDGFTGENGVDHAPSKNKLYRGDYIKKIDGADVLSKKQFIEKINQSNGNSVTLTVSRRSKVLKIKIKPEFSKTEHMYKIGAWIRDNTQGIGTMTYIKKDSFGGLGHGIYDMDTGKLLKIKGGFLLTPQIYSIKKGKSGTPGEIVGSIEYKEENIIGSIKKNTEKGIYGTVSDTESKAYEIGYRQDVKKGKAYILSNLTGSMKKYEIRISKVVPSDTDVLKSMEIEVTDKRLLNLTNGIIQGMSGSPIIQDGKLIGAVTHVFVDDPTKGYAILMETMIYEMKK</sequence>
<feature type="domain" description="Peptidase S55" evidence="2">
    <location>
        <begin position="183"/>
        <end position="405"/>
    </location>
</feature>
<dbReference type="InterPro" id="IPR014219">
    <property type="entry name" value="SpoIVB"/>
</dbReference>